<proteinExistence type="predicted"/>
<accession>A0AAV9CG37</accession>
<sequence length="54" mass="6363">MQETKEPSEEPFDISFVPREIKTQLLAEKKAMEGNRRMFRATQGRTHAYCRECS</sequence>
<evidence type="ECO:0000313" key="1">
    <source>
        <dbReference type="EMBL" id="KAK1287920.1"/>
    </source>
</evidence>
<dbReference type="AlphaFoldDB" id="A0AAV9CG37"/>
<reference evidence="1" key="2">
    <citation type="submission" date="2023-06" db="EMBL/GenBank/DDBJ databases">
        <authorList>
            <person name="Ma L."/>
            <person name="Liu K.-W."/>
            <person name="Li Z."/>
            <person name="Hsiao Y.-Y."/>
            <person name="Qi Y."/>
            <person name="Fu T."/>
            <person name="Tang G."/>
            <person name="Zhang D."/>
            <person name="Sun W.-H."/>
            <person name="Liu D.-K."/>
            <person name="Li Y."/>
            <person name="Chen G.-Z."/>
            <person name="Liu X.-D."/>
            <person name="Liao X.-Y."/>
            <person name="Jiang Y.-T."/>
            <person name="Yu X."/>
            <person name="Hao Y."/>
            <person name="Huang J."/>
            <person name="Zhao X.-W."/>
            <person name="Ke S."/>
            <person name="Chen Y.-Y."/>
            <person name="Wu W.-L."/>
            <person name="Hsu J.-L."/>
            <person name="Lin Y.-F."/>
            <person name="Huang M.-D."/>
            <person name="Li C.-Y."/>
            <person name="Huang L."/>
            <person name="Wang Z.-W."/>
            <person name="Zhao X."/>
            <person name="Zhong W.-Y."/>
            <person name="Peng D.-H."/>
            <person name="Ahmad S."/>
            <person name="Lan S."/>
            <person name="Zhang J.-S."/>
            <person name="Tsai W.-C."/>
            <person name="Van De Peer Y."/>
            <person name="Liu Z.-J."/>
        </authorList>
    </citation>
    <scope>NUCLEOTIDE SEQUENCE</scope>
    <source>
        <strain evidence="1">CP</strain>
        <tissue evidence="1">Leaves</tissue>
    </source>
</reference>
<dbReference type="EMBL" id="JAUJYO010000019">
    <property type="protein sequence ID" value="KAK1287920.1"/>
    <property type="molecule type" value="Genomic_DNA"/>
</dbReference>
<dbReference type="Proteomes" id="UP001180020">
    <property type="component" value="Unassembled WGS sequence"/>
</dbReference>
<evidence type="ECO:0000313" key="2">
    <source>
        <dbReference type="Proteomes" id="UP001180020"/>
    </source>
</evidence>
<keyword evidence="2" id="KW-1185">Reference proteome</keyword>
<name>A0AAV9CG37_ACOCL</name>
<organism evidence="1 2">
    <name type="scientific">Acorus calamus</name>
    <name type="common">Sweet flag</name>
    <dbReference type="NCBI Taxonomy" id="4465"/>
    <lineage>
        <taxon>Eukaryota</taxon>
        <taxon>Viridiplantae</taxon>
        <taxon>Streptophyta</taxon>
        <taxon>Embryophyta</taxon>
        <taxon>Tracheophyta</taxon>
        <taxon>Spermatophyta</taxon>
        <taxon>Magnoliopsida</taxon>
        <taxon>Liliopsida</taxon>
        <taxon>Acoraceae</taxon>
        <taxon>Acorus</taxon>
    </lineage>
</organism>
<gene>
    <name evidence="1" type="ORF">QJS10_CPB19g00514</name>
</gene>
<protein>
    <submittedName>
        <fullName evidence="1">Coatomer subunit gamma-1</fullName>
    </submittedName>
</protein>
<reference evidence="1" key="1">
    <citation type="journal article" date="2023" name="Nat. Commun.">
        <title>Diploid and tetraploid genomes of Acorus and the evolution of monocots.</title>
        <authorList>
            <person name="Ma L."/>
            <person name="Liu K.W."/>
            <person name="Li Z."/>
            <person name="Hsiao Y.Y."/>
            <person name="Qi Y."/>
            <person name="Fu T."/>
            <person name="Tang G.D."/>
            <person name="Zhang D."/>
            <person name="Sun W.H."/>
            <person name="Liu D.K."/>
            <person name="Li Y."/>
            <person name="Chen G.Z."/>
            <person name="Liu X.D."/>
            <person name="Liao X.Y."/>
            <person name="Jiang Y.T."/>
            <person name="Yu X."/>
            <person name="Hao Y."/>
            <person name="Huang J."/>
            <person name="Zhao X.W."/>
            <person name="Ke S."/>
            <person name="Chen Y.Y."/>
            <person name="Wu W.L."/>
            <person name="Hsu J.L."/>
            <person name="Lin Y.F."/>
            <person name="Huang M.D."/>
            <person name="Li C.Y."/>
            <person name="Huang L."/>
            <person name="Wang Z.W."/>
            <person name="Zhao X."/>
            <person name="Zhong W.Y."/>
            <person name="Peng D.H."/>
            <person name="Ahmad S."/>
            <person name="Lan S."/>
            <person name="Zhang J.S."/>
            <person name="Tsai W.C."/>
            <person name="Van de Peer Y."/>
            <person name="Liu Z.J."/>
        </authorList>
    </citation>
    <scope>NUCLEOTIDE SEQUENCE</scope>
    <source>
        <strain evidence="1">CP</strain>
    </source>
</reference>
<comment type="caution">
    <text evidence="1">The sequence shown here is derived from an EMBL/GenBank/DDBJ whole genome shotgun (WGS) entry which is preliminary data.</text>
</comment>